<dbReference type="InterPro" id="IPR008278">
    <property type="entry name" value="4-PPantetheinyl_Trfase_dom"/>
</dbReference>
<keyword evidence="1" id="KW-0444">Lipid biosynthesis</keyword>
<dbReference type="Gene3D" id="3.90.470.20">
    <property type="entry name" value="4'-phosphopantetheinyl transferase domain"/>
    <property type="match status" value="1"/>
</dbReference>
<reference evidence="9" key="1">
    <citation type="submission" date="2016-10" db="EMBL/GenBank/DDBJ databases">
        <authorList>
            <person name="de Groot N.N."/>
        </authorList>
    </citation>
    <scope>NUCLEOTIDE SEQUENCE</scope>
</reference>
<keyword evidence="6" id="KW-0443">Lipid metabolism</keyword>
<sequence>MIYGVGTDIINIERVAHILSKNKDGFVRRVLSEHEQALFANKGDSASYCAKRFAAKEAFAKALGTGIGKIVSFQDLSVRNNDEGKPYFIPSEKLRLFLLNKNIKHAHLSLSDEKYNAVAFVVLELGVEGQNDSTESEYNTTF</sequence>
<evidence type="ECO:0000256" key="6">
    <source>
        <dbReference type="ARBA" id="ARBA00023098"/>
    </source>
</evidence>
<evidence type="ECO:0000256" key="7">
    <source>
        <dbReference type="ARBA" id="ARBA00023160"/>
    </source>
</evidence>
<evidence type="ECO:0000256" key="2">
    <source>
        <dbReference type="ARBA" id="ARBA00022679"/>
    </source>
</evidence>
<evidence type="ECO:0000313" key="9">
    <source>
        <dbReference type="EMBL" id="SFV81276.1"/>
    </source>
</evidence>
<dbReference type="GO" id="GO:0006633">
    <property type="term" value="P:fatty acid biosynthetic process"/>
    <property type="evidence" value="ECO:0007669"/>
    <property type="project" value="UniProtKB-KW"/>
</dbReference>
<protein>
    <submittedName>
        <fullName evidence="9">Holo-[acyl-carrier protein] synthase</fullName>
        <ecNumber evidence="9">2.7.8.7</ecNumber>
    </submittedName>
</protein>
<organism evidence="9">
    <name type="scientific">hydrothermal vent metagenome</name>
    <dbReference type="NCBI Taxonomy" id="652676"/>
    <lineage>
        <taxon>unclassified sequences</taxon>
        <taxon>metagenomes</taxon>
        <taxon>ecological metagenomes</taxon>
    </lineage>
</organism>
<dbReference type="InterPro" id="IPR002582">
    <property type="entry name" value="ACPS"/>
</dbReference>
<keyword evidence="4" id="KW-0276">Fatty acid metabolism</keyword>
<evidence type="ECO:0000256" key="1">
    <source>
        <dbReference type="ARBA" id="ARBA00022516"/>
    </source>
</evidence>
<proteinExistence type="inferred from homology"/>
<dbReference type="NCBIfam" id="TIGR00516">
    <property type="entry name" value="acpS"/>
    <property type="match status" value="1"/>
</dbReference>
<dbReference type="Pfam" id="PF01648">
    <property type="entry name" value="ACPS"/>
    <property type="match status" value="1"/>
</dbReference>
<evidence type="ECO:0000256" key="3">
    <source>
        <dbReference type="ARBA" id="ARBA00022723"/>
    </source>
</evidence>
<keyword evidence="3" id="KW-0479">Metal-binding</keyword>
<dbReference type="GO" id="GO:0000287">
    <property type="term" value="F:magnesium ion binding"/>
    <property type="evidence" value="ECO:0007669"/>
    <property type="project" value="InterPro"/>
</dbReference>
<dbReference type="GO" id="GO:0008897">
    <property type="term" value="F:holo-[acyl-carrier-protein] synthase activity"/>
    <property type="evidence" value="ECO:0007669"/>
    <property type="project" value="UniProtKB-EC"/>
</dbReference>
<dbReference type="InterPro" id="IPR037143">
    <property type="entry name" value="4-PPantetheinyl_Trfase_dom_sf"/>
</dbReference>
<evidence type="ECO:0000256" key="5">
    <source>
        <dbReference type="ARBA" id="ARBA00022842"/>
    </source>
</evidence>
<evidence type="ECO:0000256" key="4">
    <source>
        <dbReference type="ARBA" id="ARBA00022832"/>
    </source>
</evidence>
<feature type="domain" description="4'-phosphopantetheinyl transferase" evidence="8">
    <location>
        <begin position="4"/>
        <end position="105"/>
    </location>
</feature>
<keyword evidence="2 9" id="KW-0808">Transferase</keyword>
<accession>A0A1W1DIX1</accession>
<dbReference type="EC" id="2.7.8.7" evidence="9"/>
<gene>
    <name evidence="9" type="ORF">MNB_SUP05-12-898</name>
</gene>
<dbReference type="InterPro" id="IPR004568">
    <property type="entry name" value="Ppantetheine-prot_Trfase_dom"/>
</dbReference>
<keyword evidence="7" id="KW-0275">Fatty acid biosynthesis</keyword>
<dbReference type="HAMAP" id="MF_00101">
    <property type="entry name" value="AcpS"/>
    <property type="match status" value="1"/>
</dbReference>
<evidence type="ECO:0000259" key="8">
    <source>
        <dbReference type="Pfam" id="PF01648"/>
    </source>
</evidence>
<dbReference type="SUPFAM" id="SSF56214">
    <property type="entry name" value="4'-phosphopantetheinyl transferase"/>
    <property type="match status" value="1"/>
</dbReference>
<name>A0A1W1DIX1_9ZZZZ</name>
<dbReference type="NCBIfam" id="TIGR00556">
    <property type="entry name" value="pantethn_trn"/>
    <property type="match status" value="1"/>
</dbReference>
<dbReference type="AlphaFoldDB" id="A0A1W1DIX1"/>
<dbReference type="EMBL" id="FPHT01000164">
    <property type="protein sequence ID" value="SFV81276.1"/>
    <property type="molecule type" value="Genomic_DNA"/>
</dbReference>
<keyword evidence="5" id="KW-0460">Magnesium</keyword>